<sequence length="262" mass="30068">MPVKRGLTVKLEGAITNETGLCEKIVQRKHALSAYGNLVRMRLGCARNLCKSARKRLQPDPESNGSQTDHTNLLWTRTIRNQASLCLLKTLLAEPSISCSRREAKAKNVTRFLLPAQSRIKRVSHWNWETFAMFDIIKSHGYVKEKKRTVGRYAWIPNRTGAIITDNVGWVRNIRYQAFYHSAAVLHGMVFWDARSKLRRVSFFRVIDVGLTAQSPIERESHSTLRKSLVEWVRTIRNRAFLVWDRIGEGRQAINAIGWGKA</sequence>
<comment type="caution">
    <text evidence="1">The sequence shown here is derived from an EMBL/GenBank/DDBJ whole genome shotgun (WGS) entry which is preliminary data.</text>
</comment>
<organism evidence="1 2">
    <name type="scientific">Mycena maculata</name>
    <dbReference type="NCBI Taxonomy" id="230809"/>
    <lineage>
        <taxon>Eukaryota</taxon>
        <taxon>Fungi</taxon>
        <taxon>Dikarya</taxon>
        <taxon>Basidiomycota</taxon>
        <taxon>Agaricomycotina</taxon>
        <taxon>Agaricomycetes</taxon>
        <taxon>Agaricomycetidae</taxon>
        <taxon>Agaricales</taxon>
        <taxon>Marasmiineae</taxon>
        <taxon>Mycenaceae</taxon>
        <taxon>Mycena</taxon>
    </lineage>
</organism>
<evidence type="ECO:0000313" key="2">
    <source>
        <dbReference type="Proteomes" id="UP001215280"/>
    </source>
</evidence>
<dbReference type="AlphaFoldDB" id="A0AAD7MPG9"/>
<dbReference type="EMBL" id="JARJLG010000222">
    <property type="protein sequence ID" value="KAJ7726162.1"/>
    <property type="molecule type" value="Genomic_DNA"/>
</dbReference>
<protein>
    <submittedName>
        <fullName evidence="1">Uncharacterized protein</fullName>
    </submittedName>
</protein>
<dbReference type="Proteomes" id="UP001215280">
    <property type="component" value="Unassembled WGS sequence"/>
</dbReference>
<keyword evidence="2" id="KW-1185">Reference proteome</keyword>
<name>A0AAD7MPG9_9AGAR</name>
<evidence type="ECO:0000313" key="1">
    <source>
        <dbReference type="EMBL" id="KAJ7726162.1"/>
    </source>
</evidence>
<reference evidence="1" key="1">
    <citation type="submission" date="2023-03" db="EMBL/GenBank/DDBJ databases">
        <title>Massive genome expansion in bonnet fungi (Mycena s.s.) driven by repeated elements and novel gene families across ecological guilds.</title>
        <authorList>
            <consortium name="Lawrence Berkeley National Laboratory"/>
            <person name="Harder C.B."/>
            <person name="Miyauchi S."/>
            <person name="Viragh M."/>
            <person name="Kuo A."/>
            <person name="Thoen E."/>
            <person name="Andreopoulos B."/>
            <person name="Lu D."/>
            <person name="Skrede I."/>
            <person name="Drula E."/>
            <person name="Henrissat B."/>
            <person name="Morin E."/>
            <person name="Kohler A."/>
            <person name="Barry K."/>
            <person name="LaButti K."/>
            <person name="Morin E."/>
            <person name="Salamov A."/>
            <person name="Lipzen A."/>
            <person name="Mereny Z."/>
            <person name="Hegedus B."/>
            <person name="Baldrian P."/>
            <person name="Stursova M."/>
            <person name="Weitz H."/>
            <person name="Taylor A."/>
            <person name="Grigoriev I.V."/>
            <person name="Nagy L.G."/>
            <person name="Martin F."/>
            <person name="Kauserud H."/>
        </authorList>
    </citation>
    <scope>NUCLEOTIDE SEQUENCE</scope>
    <source>
        <strain evidence="1">CBHHK188m</strain>
    </source>
</reference>
<gene>
    <name evidence="1" type="ORF">DFH07DRAFT_782826</name>
</gene>
<proteinExistence type="predicted"/>
<accession>A0AAD7MPG9</accession>